<dbReference type="Proteomes" id="UP000035740">
    <property type="component" value="Chromosome 4"/>
</dbReference>
<dbReference type="Gramene" id="KMT14295">
    <property type="protein sequence ID" value="KMT14295"/>
    <property type="gene ID" value="BVRB_4g076480"/>
</dbReference>
<accession>A0A0J8CKM2</accession>
<organism evidence="1 2">
    <name type="scientific">Beta vulgaris subsp. vulgaris</name>
    <name type="common">Beet</name>
    <dbReference type="NCBI Taxonomy" id="3555"/>
    <lineage>
        <taxon>Eukaryota</taxon>
        <taxon>Viridiplantae</taxon>
        <taxon>Streptophyta</taxon>
        <taxon>Embryophyta</taxon>
        <taxon>Tracheophyta</taxon>
        <taxon>Spermatophyta</taxon>
        <taxon>Magnoliopsida</taxon>
        <taxon>eudicotyledons</taxon>
        <taxon>Gunneridae</taxon>
        <taxon>Pentapetalae</taxon>
        <taxon>Caryophyllales</taxon>
        <taxon>Chenopodiaceae</taxon>
        <taxon>Betoideae</taxon>
        <taxon>Beta</taxon>
    </lineage>
</organism>
<dbReference type="AlphaFoldDB" id="A0A0J8CKM2"/>
<sequence>MVVVGVAVALLVVHHQMKMGIRLEMIFEWQDHQSFQARYVSHKHYAVINQLVSAKSHGVTQSQVTMEHGESDFDKKNSYGFIIH</sequence>
<proteinExistence type="predicted"/>
<dbReference type="OrthoDB" id="1934535at2759"/>
<protein>
    <submittedName>
        <fullName evidence="1">Uncharacterized protein</fullName>
    </submittedName>
</protein>
<keyword evidence="2" id="KW-1185">Reference proteome</keyword>
<reference evidence="1 2" key="1">
    <citation type="journal article" date="2014" name="Nature">
        <title>The genome of the recently domesticated crop plant sugar beet (Beta vulgaris).</title>
        <authorList>
            <person name="Dohm J.C."/>
            <person name="Minoche A.E."/>
            <person name="Holtgrawe D."/>
            <person name="Capella-Gutierrez S."/>
            <person name="Zakrzewski F."/>
            <person name="Tafer H."/>
            <person name="Rupp O."/>
            <person name="Sorensen T.R."/>
            <person name="Stracke R."/>
            <person name="Reinhardt R."/>
            <person name="Goesmann A."/>
            <person name="Kraft T."/>
            <person name="Schulz B."/>
            <person name="Stadler P.F."/>
            <person name="Schmidt T."/>
            <person name="Gabaldon T."/>
            <person name="Lehrach H."/>
            <person name="Weisshaar B."/>
            <person name="Himmelbauer H."/>
        </authorList>
    </citation>
    <scope>NUCLEOTIDE SEQUENCE [LARGE SCALE GENOMIC DNA]</scope>
    <source>
        <tissue evidence="1">Taproot</tissue>
    </source>
</reference>
<name>A0A0J8CKM2_BETVV</name>
<evidence type="ECO:0000313" key="1">
    <source>
        <dbReference type="EMBL" id="KMT14295.1"/>
    </source>
</evidence>
<dbReference type="EMBL" id="KQ090068">
    <property type="protein sequence ID" value="KMT14295.1"/>
    <property type="molecule type" value="Genomic_DNA"/>
</dbReference>
<gene>
    <name evidence="1" type="ORF">BVRB_4g076480</name>
</gene>
<evidence type="ECO:0000313" key="2">
    <source>
        <dbReference type="Proteomes" id="UP000035740"/>
    </source>
</evidence>